<keyword evidence="4" id="KW-1185">Reference proteome</keyword>
<evidence type="ECO:0000313" key="4">
    <source>
        <dbReference type="Proteomes" id="UP000054558"/>
    </source>
</evidence>
<feature type="chain" id="PRO_5013073096" evidence="2">
    <location>
        <begin position="24"/>
        <end position="110"/>
    </location>
</feature>
<feature type="compositionally biased region" description="Gly residues" evidence="1">
    <location>
        <begin position="42"/>
        <end position="53"/>
    </location>
</feature>
<feature type="region of interest" description="Disordered" evidence="1">
    <location>
        <begin position="29"/>
        <end position="110"/>
    </location>
</feature>
<sequence>MVTEREGGPGVCAWLAWWRLKLAASVAGRAGGHGGHARGALRGVGGGGWGGSVHRGVGSCGAPSVQGQAQREVAREEEAGGDAAAEEEHEVEGDLEKKRDTLFKASCRPE</sequence>
<evidence type="ECO:0000313" key="3">
    <source>
        <dbReference type="EMBL" id="GAQ90031.1"/>
    </source>
</evidence>
<proteinExistence type="predicted"/>
<feature type="compositionally biased region" description="Basic and acidic residues" evidence="1">
    <location>
        <begin position="92"/>
        <end position="110"/>
    </location>
</feature>
<name>A0A1Y1ILL5_KLENI</name>
<evidence type="ECO:0000256" key="2">
    <source>
        <dbReference type="SAM" id="SignalP"/>
    </source>
</evidence>
<dbReference type="OrthoDB" id="5562961at2759"/>
<protein>
    <submittedName>
        <fullName evidence="3">Uncharacterized protein</fullName>
    </submittedName>
</protein>
<feature type="signal peptide" evidence="2">
    <location>
        <begin position="1"/>
        <end position="23"/>
    </location>
</feature>
<dbReference type="Proteomes" id="UP000054558">
    <property type="component" value="Unassembled WGS sequence"/>
</dbReference>
<keyword evidence="2" id="KW-0732">Signal</keyword>
<evidence type="ECO:0000256" key="1">
    <source>
        <dbReference type="SAM" id="MobiDB-lite"/>
    </source>
</evidence>
<dbReference type="EMBL" id="DF237540">
    <property type="protein sequence ID" value="GAQ90031.1"/>
    <property type="molecule type" value="Genomic_DNA"/>
</dbReference>
<dbReference type="AlphaFoldDB" id="A0A1Y1ILL5"/>
<accession>A0A1Y1ILL5</accession>
<organism evidence="3 4">
    <name type="scientific">Klebsormidium nitens</name>
    <name type="common">Green alga</name>
    <name type="synonym">Ulothrix nitens</name>
    <dbReference type="NCBI Taxonomy" id="105231"/>
    <lineage>
        <taxon>Eukaryota</taxon>
        <taxon>Viridiplantae</taxon>
        <taxon>Streptophyta</taxon>
        <taxon>Klebsormidiophyceae</taxon>
        <taxon>Klebsormidiales</taxon>
        <taxon>Klebsormidiaceae</taxon>
        <taxon>Klebsormidium</taxon>
    </lineage>
</organism>
<gene>
    <name evidence="3" type="ORF">KFL_005910065</name>
</gene>
<reference evidence="3 4" key="1">
    <citation type="journal article" date="2014" name="Nat. Commun.">
        <title>Klebsormidium flaccidum genome reveals primary factors for plant terrestrial adaptation.</title>
        <authorList>
            <person name="Hori K."/>
            <person name="Maruyama F."/>
            <person name="Fujisawa T."/>
            <person name="Togashi T."/>
            <person name="Yamamoto N."/>
            <person name="Seo M."/>
            <person name="Sato S."/>
            <person name="Yamada T."/>
            <person name="Mori H."/>
            <person name="Tajima N."/>
            <person name="Moriyama T."/>
            <person name="Ikeuchi M."/>
            <person name="Watanabe M."/>
            <person name="Wada H."/>
            <person name="Kobayashi K."/>
            <person name="Saito M."/>
            <person name="Masuda T."/>
            <person name="Sasaki-Sekimoto Y."/>
            <person name="Mashiguchi K."/>
            <person name="Awai K."/>
            <person name="Shimojima M."/>
            <person name="Masuda S."/>
            <person name="Iwai M."/>
            <person name="Nobusawa T."/>
            <person name="Narise T."/>
            <person name="Kondo S."/>
            <person name="Saito H."/>
            <person name="Sato R."/>
            <person name="Murakawa M."/>
            <person name="Ihara Y."/>
            <person name="Oshima-Yamada Y."/>
            <person name="Ohtaka K."/>
            <person name="Satoh M."/>
            <person name="Sonobe K."/>
            <person name="Ishii M."/>
            <person name="Ohtani R."/>
            <person name="Kanamori-Sato M."/>
            <person name="Honoki R."/>
            <person name="Miyazaki D."/>
            <person name="Mochizuki H."/>
            <person name="Umetsu J."/>
            <person name="Higashi K."/>
            <person name="Shibata D."/>
            <person name="Kamiya Y."/>
            <person name="Sato N."/>
            <person name="Nakamura Y."/>
            <person name="Tabata S."/>
            <person name="Ida S."/>
            <person name="Kurokawa K."/>
            <person name="Ohta H."/>
        </authorList>
    </citation>
    <scope>NUCLEOTIDE SEQUENCE [LARGE SCALE GENOMIC DNA]</scope>
    <source>
        <strain evidence="3 4">NIES-2285</strain>
    </source>
</reference>